<dbReference type="EMBL" id="JOKZ01000141">
    <property type="protein sequence ID" value="KKP02655.1"/>
    <property type="molecule type" value="Genomic_DNA"/>
</dbReference>
<dbReference type="AlphaFoldDB" id="A0A0F9XDG6"/>
<gene>
    <name evidence="2" type="ORF">THAR02_05239</name>
</gene>
<organism evidence="2 3">
    <name type="scientific">Trichoderma harzianum</name>
    <name type="common">Hypocrea lixii</name>
    <dbReference type="NCBI Taxonomy" id="5544"/>
    <lineage>
        <taxon>Eukaryota</taxon>
        <taxon>Fungi</taxon>
        <taxon>Dikarya</taxon>
        <taxon>Ascomycota</taxon>
        <taxon>Pezizomycotina</taxon>
        <taxon>Sordariomycetes</taxon>
        <taxon>Hypocreomycetidae</taxon>
        <taxon>Hypocreales</taxon>
        <taxon>Hypocreaceae</taxon>
        <taxon>Trichoderma</taxon>
    </lineage>
</organism>
<proteinExistence type="predicted"/>
<dbReference type="Proteomes" id="UP000034112">
    <property type="component" value="Unassembled WGS sequence"/>
</dbReference>
<reference evidence="3" key="1">
    <citation type="journal article" date="2015" name="Genome Announc.">
        <title>Draft whole-genome sequence of the biocontrol agent Trichoderma harzianum T6776.</title>
        <authorList>
            <person name="Baroncelli R."/>
            <person name="Piaggeschi G."/>
            <person name="Fiorini L."/>
            <person name="Bertolini E."/>
            <person name="Zapparata A."/>
            <person name="Pe M.E."/>
            <person name="Sarrocco S."/>
            <person name="Vannacci G."/>
        </authorList>
    </citation>
    <scope>NUCLEOTIDE SEQUENCE [LARGE SCALE GENOMIC DNA]</scope>
    <source>
        <strain evidence="3">T6776</strain>
    </source>
</reference>
<feature type="signal peptide" evidence="1">
    <location>
        <begin position="1"/>
        <end position="20"/>
    </location>
</feature>
<dbReference type="OMA" id="CVEPNDP"/>
<evidence type="ECO:0000313" key="3">
    <source>
        <dbReference type="Proteomes" id="UP000034112"/>
    </source>
</evidence>
<sequence>MKVFASVLTLTAIMATTVLGQQCRNCNDCPGDEVCFFAASPGTGGIGSCVEPNSAFCNGGEGFCDTATCD</sequence>
<dbReference type="OrthoDB" id="4887142at2759"/>
<accession>A0A0F9XDG6</accession>
<feature type="chain" id="PRO_5002529861" evidence="1">
    <location>
        <begin position="21"/>
        <end position="70"/>
    </location>
</feature>
<comment type="caution">
    <text evidence="2">The sequence shown here is derived from an EMBL/GenBank/DDBJ whole genome shotgun (WGS) entry which is preliminary data.</text>
</comment>
<name>A0A0F9XDG6_TRIHA</name>
<evidence type="ECO:0000256" key="1">
    <source>
        <dbReference type="SAM" id="SignalP"/>
    </source>
</evidence>
<protein>
    <submittedName>
        <fullName evidence="2">Uncharacterized protein</fullName>
    </submittedName>
</protein>
<evidence type="ECO:0000313" key="2">
    <source>
        <dbReference type="EMBL" id="KKP02655.1"/>
    </source>
</evidence>
<keyword evidence="1" id="KW-0732">Signal</keyword>